<dbReference type="SUPFAM" id="SSF88946">
    <property type="entry name" value="Sigma2 domain of RNA polymerase sigma factors"/>
    <property type="match status" value="1"/>
</dbReference>
<evidence type="ECO:0000256" key="1">
    <source>
        <dbReference type="ARBA" id="ARBA00022490"/>
    </source>
</evidence>
<dbReference type="Pfam" id="PF04542">
    <property type="entry name" value="Sigma70_r2"/>
    <property type="match status" value="1"/>
</dbReference>
<name>A0ABV8VQR0_9BACI</name>
<evidence type="ECO:0000313" key="8">
    <source>
        <dbReference type="EMBL" id="MFC4386774.1"/>
    </source>
</evidence>
<dbReference type="Gene3D" id="1.10.1740.10">
    <property type="match status" value="1"/>
</dbReference>
<comment type="caution">
    <text evidence="8">The sequence shown here is derived from an EMBL/GenBank/DDBJ whole genome shotgun (WGS) entry which is preliminary data.</text>
</comment>
<protein>
    <recommendedName>
        <fullName evidence="6">RNA polymerase sigma factor SigI</fullName>
    </recommendedName>
</protein>
<reference evidence="9" key="1">
    <citation type="journal article" date="2019" name="Int. J. Syst. Evol. Microbiol.">
        <title>The Global Catalogue of Microorganisms (GCM) 10K type strain sequencing project: providing services to taxonomists for standard genome sequencing and annotation.</title>
        <authorList>
            <consortium name="The Broad Institute Genomics Platform"/>
            <consortium name="The Broad Institute Genome Sequencing Center for Infectious Disease"/>
            <person name="Wu L."/>
            <person name="Ma J."/>
        </authorList>
    </citation>
    <scope>NUCLEOTIDE SEQUENCE [LARGE SCALE GENOMIC DNA]</scope>
    <source>
        <strain evidence="9">KACC 14058</strain>
    </source>
</reference>
<feature type="short sequence motif" description="Polymerase core binding" evidence="6">
    <location>
        <begin position="50"/>
        <end position="63"/>
    </location>
</feature>
<comment type="subcellular location">
    <subcellularLocation>
        <location evidence="6">Cytoplasm</location>
    </subcellularLocation>
</comment>
<evidence type="ECO:0000259" key="7">
    <source>
        <dbReference type="Pfam" id="PF04542"/>
    </source>
</evidence>
<comment type="activity regulation">
    <text evidence="6">Negatively regulated by the anti-sigma-I factor RsgI.</text>
</comment>
<dbReference type="HAMAP" id="MF_02064">
    <property type="entry name" value="Sigma70_SigI"/>
    <property type="match status" value="1"/>
</dbReference>
<evidence type="ECO:0000313" key="9">
    <source>
        <dbReference type="Proteomes" id="UP001595880"/>
    </source>
</evidence>
<dbReference type="InterPro" id="IPR007627">
    <property type="entry name" value="RNA_pol_sigma70_r2"/>
</dbReference>
<dbReference type="NCBIfam" id="TIGR02895">
    <property type="entry name" value="spore_sigI"/>
    <property type="match status" value="1"/>
</dbReference>
<feature type="domain" description="RNA polymerase sigma-70 region 2" evidence="7">
    <location>
        <begin position="28"/>
        <end position="95"/>
    </location>
</feature>
<evidence type="ECO:0000256" key="2">
    <source>
        <dbReference type="ARBA" id="ARBA00023015"/>
    </source>
</evidence>
<feature type="DNA-binding region" description="H-T-H motif" evidence="6">
    <location>
        <begin position="193"/>
        <end position="212"/>
    </location>
</feature>
<comment type="similarity">
    <text evidence="6">Belongs to the sigma-70 factor family. SigI subfamily.</text>
</comment>
<dbReference type="InterPro" id="IPR014244">
    <property type="entry name" value="RNA_pol_sigma-I"/>
</dbReference>
<evidence type="ECO:0000256" key="6">
    <source>
        <dbReference type="HAMAP-Rule" id="MF_02064"/>
    </source>
</evidence>
<comment type="function">
    <text evidence="6">Sigma factors are initiation factors that promote the attachment of RNA polymerase to specific initiation sites and are then released.</text>
</comment>
<keyword evidence="6" id="KW-0346">Stress response</keyword>
<keyword evidence="5 6" id="KW-0804">Transcription</keyword>
<dbReference type="PANTHER" id="PTHR30385:SF6">
    <property type="entry name" value="RNA POLYMERASE SIGMA FACTOR SIGI"/>
    <property type="match status" value="1"/>
</dbReference>
<dbReference type="RefSeq" id="WP_390195712.1">
    <property type="nucleotide sequence ID" value="NZ_JBHSDV010000001.1"/>
</dbReference>
<comment type="subunit">
    <text evidence="6">Interacts with RsgI.</text>
</comment>
<sequence length="237" mass="28225">MDTEYTLEDQIERIQRGDRRLENEIIKAYHPYIAKCVADVCKRYIQRNDDEFSIGLMAFHEAIQLYSKDKGASFLTFAQLIIKRRLIDFIRKEQRQPSVQSLDFNENEELVESPLEFSEAKKIHQLKEESWYRKQEIMELSEQLRQYKISFQELTEISPKHKDARESAIEVAKKLVADEELRGYVLEKKRIPIKKLLKIVTVSKKTLERNRKFILTIFIILTGDYVFLREYLEGVDL</sequence>
<evidence type="ECO:0000256" key="4">
    <source>
        <dbReference type="ARBA" id="ARBA00023125"/>
    </source>
</evidence>
<dbReference type="PANTHER" id="PTHR30385">
    <property type="entry name" value="SIGMA FACTOR F FLAGELLAR"/>
    <property type="match status" value="1"/>
</dbReference>
<keyword evidence="9" id="KW-1185">Reference proteome</keyword>
<dbReference type="PIRSF" id="PIRSF038953">
    <property type="entry name" value="SigI"/>
    <property type="match status" value="1"/>
</dbReference>
<dbReference type="Proteomes" id="UP001595880">
    <property type="component" value="Unassembled WGS sequence"/>
</dbReference>
<keyword evidence="2 6" id="KW-0805">Transcription regulation</keyword>
<gene>
    <name evidence="6 8" type="primary">sigI</name>
    <name evidence="8" type="ORF">ACFOZ1_03015</name>
</gene>
<keyword evidence="4 6" id="KW-0238">DNA-binding</keyword>
<dbReference type="EMBL" id="JBHSDV010000001">
    <property type="protein sequence ID" value="MFC4386774.1"/>
    <property type="molecule type" value="Genomic_DNA"/>
</dbReference>
<proteinExistence type="inferred from homology"/>
<evidence type="ECO:0000256" key="3">
    <source>
        <dbReference type="ARBA" id="ARBA00023082"/>
    </source>
</evidence>
<keyword evidence="3 6" id="KW-0731">Sigma factor</keyword>
<keyword evidence="1 6" id="KW-0963">Cytoplasm</keyword>
<accession>A0ABV8VQR0</accession>
<dbReference type="InterPro" id="IPR013325">
    <property type="entry name" value="RNA_pol_sigma_r2"/>
</dbReference>
<evidence type="ECO:0000256" key="5">
    <source>
        <dbReference type="ARBA" id="ARBA00023163"/>
    </source>
</evidence>
<organism evidence="8 9">
    <name type="scientific">Gracilibacillus marinus</name>
    <dbReference type="NCBI Taxonomy" id="630535"/>
    <lineage>
        <taxon>Bacteria</taxon>
        <taxon>Bacillati</taxon>
        <taxon>Bacillota</taxon>
        <taxon>Bacilli</taxon>
        <taxon>Bacillales</taxon>
        <taxon>Bacillaceae</taxon>
        <taxon>Gracilibacillus</taxon>
    </lineage>
</organism>